<dbReference type="InterPro" id="IPR004360">
    <property type="entry name" value="Glyas_Fos-R_dOase_dom"/>
</dbReference>
<keyword evidence="3" id="KW-0223">Dioxygenase</keyword>
<sequence length="297" mass="31953">MSPDHESTLPIRLGSVTVAVPDPAATAAFLRDGLGFHVTPRGDGGMNATTSGEYAQPAPGRYLTLLPGDATELREITFDVTDGYPFEELERRAASYGLDAGRLRPDADGGAGVAVVDTSGLRLVCRPAGPPIATPLPAAPLRPRRLGHINVKVPDAPATAALISGMLDLKLSEQIGTGLFFFRVGTEHHNFGVRGGSVRPDAHHLAFEVAGWDSYRVLCDHLADLGHKVEYGPGRHGPGHNLFVYLRDPSSGLRLELYSDMAHIHDEASYTPPRWEMSDRGNTVNRWGPAPPESFLE</sequence>
<name>A0A239CXZ9_9ACTN</name>
<dbReference type="InterPro" id="IPR029068">
    <property type="entry name" value="Glyas_Bleomycin-R_OHBP_Dase"/>
</dbReference>
<dbReference type="EMBL" id="FZOD01000006">
    <property type="protein sequence ID" value="SNS25116.1"/>
    <property type="molecule type" value="Genomic_DNA"/>
</dbReference>
<dbReference type="Gene3D" id="3.10.180.10">
    <property type="entry name" value="2,3-Dihydroxybiphenyl 1,2-Dioxygenase, domain 1"/>
    <property type="match status" value="2"/>
</dbReference>
<dbReference type="SUPFAM" id="SSF54593">
    <property type="entry name" value="Glyoxalase/Bleomycin resistance protein/Dihydroxybiphenyl dioxygenase"/>
    <property type="match status" value="2"/>
</dbReference>
<organism evidence="3 4">
    <name type="scientific">Streptosporangium subroseum</name>
    <dbReference type="NCBI Taxonomy" id="106412"/>
    <lineage>
        <taxon>Bacteria</taxon>
        <taxon>Bacillati</taxon>
        <taxon>Actinomycetota</taxon>
        <taxon>Actinomycetes</taxon>
        <taxon>Streptosporangiales</taxon>
        <taxon>Streptosporangiaceae</taxon>
        <taxon>Streptosporangium</taxon>
    </lineage>
</organism>
<accession>A0A239CXZ9</accession>
<feature type="domain" description="VOC" evidence="2">
    <location>
        <begin position="12"/>
        <end position="128"/>
    </location>
</feature>
<dbReference type="GO" id="GO:0051213">
    <property type="term" value="F:dioxygenase activity"/>
    <property type="evidence" value="ECO:0007669"/>
    <property type="project" value="UniProtKB-KW"/>
</dbReference>
<gene>
    <name evidence="3" type="ORF">SAMN05216276_1006159</name>
</gene>
<evidence type="ECO:0000259" key="2">
    <source>
        <dbReference type="PROSITE" id="PS51819"/>
    </source>
</evidence>
<dbReference type="AlphaFoldDB" id="A0A239CXZ9"/>
<evidence type="ECO:0000313" key="3">
    <source>
        <dbReference type="EMBL" id="SNS25116.1"/>
    </source>
</evidence>
<reference evidence="3 4" key="1">
    <citation type="submission" date="2017-06" db="EMBL/GenBank/DDBJ databases">
        <authorList>
            <person name="Kim H.J."/>
            <person name="Triplett B.A."/>
        </authorList>
    </citation>
    <scope>NUCLEOTIDE SEQUENCE [LARGE SCALE GENOMIC DNA]</scope>
    <source>
        <strain evidence="3 4">CGMCC 4.2132</strain>
    </source>
</reference>
<keyword evidence="4" id="KW-1185">Reference proteome</keyword>
<protein>
    <submittedName>
        <fullName evidence="3">Catechol-2,3-dioxygenase</fullName>
    </submittedName>
</protein>
<dbReference type="CDD" id="cd06587">
    <property type="entry name" value="VOC"/>
    <property type="match status" value="1"/>
</dbReference>
<dbReference type="Proteomes" id="UP000198282">
    <property type="component" value="Unassembled WGS sequence"/>
</dbReference>
<dbReference type="PROSITE" id="PS51819">
    <property type="entry name" value="VOC"/>
    <property type="match status" value="2"/>
</dbReference>
<feature type="region of interest" description="Disordered" evidence="1">
    <location>
        <begin position="275"/>
        <end position="297"/>
    </location>
</feature>
<dbReference type="InterPro" id="IPR037523">
    <property type="entry name" value="VOC_core"/>
</dbReference>
<proteinExistence type="predicted"/>
<evidence type="ECO:0000256" key="1">
    <source>
        <dbReference type="SAM" id="MobiDB-lite"/>
    </source>
</evidence>
<feature type="domain" description="VOC" evidence="2">
    <location>
        <begin position="145"/>
        <end position="260"/>
    </location>
</feature>
<evidence type="ECO:0000313" key="4">
    <source>
        <dbReference type="Proteomes" id="UP000198282"/>
    </source>
</evidence>
<keyword evidence="3" id="KW-0560">Oxidoreductase</keyword>
<dbReference type="RefSeq" id="WP_179281954.1">
    <property type="nucleotide sequence ID" value="NZ_FZOD01000006.1"/>
</dbReference>
<dbReference type="Pfam" id="PF00903">
    <property type="entry name" value="Glyoxalase"/>
    <property type="match status" value="1"/>
</dbReference>